<dbReference type="AlphaFoldDB" id="A0AAD7CUH4"/>
<reference evidence="1" key="1">
    <citation type="submission" date="2023-03" db="EMBL/GenBank/DDBJ databases">
        <title>Massive genome expansion in bonnet fungi (Mycena s.s.) driven by repeated elements and novel gene families across ecological guilds.</title>
        <authorList>
            <consortium name="Lawrence Berkeley National Laboratory"/>
            <person name="Harder C.B."/>
            <person name="Miyauchi S."/>
            <person name="Viragh M."/>
            <person name="Kuo A."/>
            <person name="Thoen E."/>
            <person name="Andreopoulos B."/>
            <person name="Lu D."/>
            <person name="Skrede I."/>
            <person name="Drula E."/>
            <person name="Henrissat B."/>
            <person name="Morin E."/>
            <person name="Kohler A."/>
            <person name="Barry K."/>
            <person name="LaButti K."/>
            <person name="Morin E."/>
            <person name="Salamov A."/>
            <person name="Lipzen A."/>
            <person name="Mereny Z."/>
            <person name="Hegedus B."/>
            <person name="Baldrian P."/>
            <person name="Stursova M."/>
            <person name="Weitz H."/>
            <person name="Taylor A."/>
            <person name="Grigoriev I.V."/>
            <person name="Nagy L.G."/>
            <person name="Martin F."/>
            <person name="Kauserud H."/>
        </authorList>
    </citation>
    <scope>NUCLEOTIDE SEQUENCE</scope>
    <source>
        <strain evidence="1">CBHHK067</strain>
    </source>
</reference>
<comment type="caution">
    <text evidence="1">The sequence shown here is derived from an EMBL/GenBank/DDBJ whole genome shotgun (WGS) entry which is preliminary data.</text>
</comment>
<gene>
    <name evidence="1" type="ORF">B0H17DRAFT_1092109</name>
</gene>
<evidence type="ECO:0000313" key="2">
    <source>
        <dbReference type="Proteomes" id="UP001221757"/>
    </source>
</evidence>
<organism evidence="1 2">
    <name type="scientific">Mycena rosella</name>
    <name type="common">Pink bonnet</name>
    <name type="synonym">Agaricus rosellus</name>
    <dbReference type="NCBI Taxonomy" id="1033263"/>
    <lineage>
        <taxon>Eukaryota</taxon>
        <taxon>Fungi</taxon>
        <taxon>Dikarya</taxon>
        <taxon>Basidiomycota</taxon>
        <taxon>Agaricomycotina</taxon>
        <taxon>Agaricomycetes</taxon>
        <taxon>Agaricomycetidae</taxon>
        <taxon>Agaricales</taxon>
        <taxon>Marasmiineae</taxon>
        <taxon>Mycenaceae</taxon>
        <taxon>Mycena</taxon>
    </lineage>
</organism>
<accession>A0AAD7CUH4</accession>
<proteinExistence type="predicted"/>
<feature type="non-terminal residue" evidence="1">
    <location>
        <position position="65"/>
    </location>
</feature>
<sequence length="65" mass="7540">MNAMIKSQVVRWHWWIAIEGARLCRSESGQEDSAGSKRRGRIFLHMVWPKDIKPSQAMRTSPKVC</sequence>
<protein>
    <submittedName>
        <fullName evidence="1">Uncharacterized protein</fullName>
    </submittedName>
</protein>
<dbReference type="Proteomes" id="UP001221757">
    <property type="component" value="Unassembled WGS sequence"/>
</dbReference>
<keyword evidence="2" id="KW-1185">Reference proteome</keyword>
<name>A0AAD7CUH4_MYCRO</name>
<evidence type="ECO:0000313" key="1">
    <source>
        <dbReference type="EMBL" id="KAJ7664185.1"/>
    </source>
</evidence>
<dbReference type="EMBL" id="JARKIE010000225">
    <property type="protein sequence ID" value="KAJ7664185.1"/>
    <property type="molecule type" value="Genomic_DNA"/>
</dbReference>